<evidence type="ECO:0000313" key="2">
    <source>
        <dbReference type="EMBL" id="KAL3509729.1"/>
    </source>
</evidence>
<accession>A0ABD2YQR9</accession>
<keyword evidence="3" id="KW-1185">Reference proteome</keyword>
<name>A0ABD2YQR9_9GENT</name>
<evidence type="ECO:0000313" key="3">
    <source>
        <dbReference type="Proteomes" id="UP001630127"/>
    </source>
</evidence>
<organism evidence="2 3">
    <name type="scientific">Cinchona calisaya</name>
    <dbReference type="NCBI Taxonomy" id="153742"/>
    <lineage>
        <taxon>Eukaryota</taxon>
        <taxon>Viridiplantae</taxon>
        <taxon>Streptophyta</taxon>
        <taxon>Embryophyta</taxon>
        <taxon>Tracheophyta</taxon>
        <taxon>Spermatophyta</taxon>
        <taxon>Magnoliopsida</taxon>
        <taxon>eudicotyledons</taxon>
        <taxon>Gunneridae</taxon>
        <taxon>Pentapetalae</taxon>
        <taxon>asterids</taxon>
        <taxon>lamiids</taxon>
        <taxon>Gentianales</taxon>
        <taxon>Rubiaceae</taxon>
        <taxon>Cinchonoideae</taxon>
        <taxon>Cinchoneae</taxon>
        <taxon>Cinchona</taxon>
    </lineage>
</organism>
<protein>
    <submittedName>
        <fullName evidence="2">Uncharacterized protein</fullName>
    </submittedName>
</protein>
<gene>
    <name evidence="2" type="ORF">ACH5RR_029130</name>
</gene>
<evidence type="ECO:0000256" key="1">
    <source>
        <dbReference type="SAM" id="MobiDB-lite"/>
    </source>
</evidence>
<comment type="caution">
    <text evidence="2">The sequence shown here is derived from an EMBL/GenBank/DDBJ whole genome shotgun (WGS) entry which is preliminary data.</text>
</comment>
<dbReference type="AlphaFoldDB" id="A0ABD2YQR9"/>
<sequence length="310" mass="33906">MGAKKDLQTKNPLMGVDCPSSLGVSVAKKLLDISNSQPQTEVGDGESSCLINNPQPKTPIANPKKTSLDGSPKPNYGKRIFENTKFKAKEDGLQLAKKDHVGVAKKLLDISNSQPQTEVVEIFNDEEVVPTSSFLAVTDINKLQKATLFFTARFVGNPIKLDPSTEKGSCLGASKIYVELDLTKSEQVGDGESSCWINNPQPKTPIANPKKTSFDGSPIPNYRKRIFQNSKFKAKEDGLQLAKEDHVGVAEKLLDISNSQPQIEVVEIFNDEEVVPTSSFLAVTDRNMVTNSLPIQPLFSFLEVKDNATL</sequence>
<dbReference type="EMBL" id="JBJUIK010000012">
    <property type="protein sequence ID" value="KAL3509729.1"/>
    <property type="molecule type" value="Genomic_DNA"/>
</dbReference>
<reference evidence="2 3" key="1">
    <citation type="submission" date="2024-11" db="EMBL/GenBank/DDBJ databases">
        <title>A near-complete genome assembly of Cinchona calisaya.</title>
        <authorList>
            <person name="Lian D.C."/>
            <person name="Zhao X.W."/>
            <person name="Wei L."/>
        </authorList>
    </citation>
    <scope>NUCLEOTIDE SEQUENCE [LARGE SCALE GENOMIC DNA]</scope>
    <source>
        <tissue evidence="2">Nenye</tissue>
    </source>
</reference>
<feature type="region of interest" description="Disordered" evidence="1">
    <location>
        <begin position="36"/>
        <end position="74"/>
    </location>
</feature>
<dbReference type="Proteomes" id="UP001630127">
    <property type="component" value="Unassembled WGS sequence"/>
</dbReference>
<proteinExistence type="predicted"/>